<accession>A0A0A9AHI1</accession>
<dbReference type="AlphaFoldDB" id="A0A0A9AHI1"/>
<name>A0A0A9AHI1_ARUDO</name>
<evidence type="ECO:0000313" key="2">
    <source>
        <dbReference type="EMBL" id="JAD48425.1"/>
    </source>
</evidence>
<reference evidence="2" key="1">
    <citation type="submission" date="2014-09" db="EMBL/GenBank/DDBJ databases">
        <authorList>
            <person name="Magalhaes I.L.F."/>
            <person name="Oliveira U."/>
            <person name="Santos F.R."/>
            <person name="Vidigal T.H.D.A."/>
            <person name="Brescovit A.D."/>
            <person name="Santos A.J."/>
        </authorList>
    </citation>
    <scope>NUCLEOTIDE SEQUENCE</scope>
    <source>
        <tissue evidence="2">Shoot tissue taken approximately 20 cm above the soil surface</tissue>
    </source>
</reference>
<dbReference type="EMBL" id="GBRH01249470">
    <property type="protein sequence ID" value="JAD48425.1"/>
    <property type="molecule type" value="Transcribed_RNA"/>
</dbReference>
<evidence type="ECO:0000256" key="1">
    <source>
        <dbReference type="SAM" id="MobiDB-lite"/>
    </source>
</evidence>
<feature type="region of interest" description="Disordered" evidence="1">
    <location>
        <begin position="33"/>
        <end position="82"/>
    </location>
</feature>
<protein>
    <submittedName>
        <fullName evidence="2">Uncharacterized protein</fullName>
    </submittedName>
</protein>
<reference evidence="2" key="2">
    <citation type="journal article" date="2015" name="Data Brief">
        <title>Shoot transcriptome of the giant reed, Arundo donax.</title>
        <authorList>
            <person name="Barrero R.A."/>
            <person name="Guerrero F.D."/>
            <person name="Moolhuijzen P."/>
            <person name="Goolsby J.A."/>
            <person name="Tidwell J."/>
            <person name="Bellgard S.E."/>
            <person name="Bellgard M.I."/>
        </authorList>
    </citation>
    <scope>NUCLEOTIDE SEQUENCE</scope>
    <source>
        <tissue evidence="2">Shoot tissue taken approximately 20 cm above the soil surface</tissue>
    </source>
</reference>
<organism evidence="2">
    <name type="scientific">Arundo donax</name>
    <name type="common">Giant reed</name>
    <name type="synonym">Donax arundinaceus</name>
    <dbReference type="NCBI Taxonomy" id="35708"/>
    <lineage>
        <taxon>Eukaryota</taxon>
        <taxon>Viridiplantae</taxon>
        <taxon>Streptophyta</taxon>
        <taxon>Embryophyta</taxon>
        <taxon>Tracheophyta</taxon>
        <taxon>Spermatophyta</taxon>
        <taxon>Magnoliopsida</taxon>
        <taxon>Liliopsida</taxon>
        <taxon>Poales</taxon>
        <taxon>Poaceae</taxon>
        <taxon>PACMAD clade</taxon>
        <taxon>Arundinoideae</taxon>
        <taxon>Arundineae</taxon>
        <taxon>Arundo</taxon>
    </lineage>
</organism>
<sequence>MAGDERPTFLATPAASRAAAEVELGAAPGACSCGSGEEKKQFENDGGCAEVGWPPRLGAEAGAASRSQESSSSSTTALQESS</sequence>
<feature type="compositionally biased region" description="Low complexity" evidence="1">
    <location>
        <begin position="58"/>
        <end position="82"/>
    </location>
</feature>
<proteinExistence type="predicted"/>